<feature type="transmembrane region" description="Helical" evidence="13">
    <location>
        <begin position="50"/>
        <end position="70"/>
    </location>
</feature>
<reference evidence="15" key="1">
    <citation type="submission" date="2020-09" db="EMBL/GenBank/DDBJ databases">
        <title>Secondary metabolite and genome analysis of marine Streptomyces chumphonensis KK1-2T.</title>
        <authorList>
            <person name="Phongsopitanun W."/>
            <person name="Kanchanasin P."/>
            <person name="Pittayakhajonwut P."/>
            <person name="Suwanborirux K."/>
            <person name="Tanasupawat S."/>
        </authorList>
    </citation>
    <scope>NUCLEOTIDE SEQUENCE</scope>
    <source>
        <strain evidence="15">KK1-2</strain>
    </source>
</reference>
<keyword evidence="4" id="KW-0645">Protease</keyword>
<keyword evidence="8" id="KW-0862">Zinc</keyword>
<dbReference type="InterPro" id="IPR050083">
    <property type="entry name" value="HtpX_protease"/>
</dbReference>
<evidence type="ECO:0000256" key="9">
    <source>
        <dbReference type="ARBA" id="ARBA00022989"/>
    </source>
</evidence>
<proteinExistence type="predicted"/>
<comment type="cofactor">
    <cofactor evidence="1">
        <name>Zn(2+)</name>
        <dbReference type="ChEBI" id="CHEBI:29105"/>
    </cofactor>
</comment>
<gene>
    <name evidence="15" type="ORF">IF129_04300</name>
</gene>
<evidence type="ECO:0000256" key="11">
    <source>
        <dbReference type="ARBA" id="ARBA00023136"/>
    </source>
</evidence>
<protein>
    <submittedName>
        <fullName evidence="15">M48 family metalloprotease</fullName>
    </submittedName>
</protein>
<feature type="region of interest" description="Disordered" evidence="12">
    <location>
        <begin position="569"/>
        <end position="600"/>
    </location>
</feature>
<keyword evidence="10 15" id="KW-0482">Metalloprotease</keyword>
<dbReference type="RefSeq" id="WP_191208021.1">
    <property type="nucleotide sequence ID" value="NZ_BAABKL010000039.1"/>
</dbReference>
<evidence type="ECO:0000259" key="14">
    <source>
        <dbReference type="Pfam" id="PF01435"/>
    </source>
</evidence>
<feature type="domain" description="Peptidase M48" evidence="14">
    <location>
        <begin position="92"/>
        <end position="325"/>
    </location>
</feature>
<keyword evidence="9 13" id="KW-1133">Transmembrane helix</keyword>
<dbReference type="Pfam" id="PF01435">
    <property type="entry name" value="Peptidase_M48"/>
    <property type="match status" value="1"/>
</dbReference>
<evidence type="ECO:0000256" key="1">
    <source>
        <dbReference type="ARBA" id="ARBA00001947"/>
    </source>
</evidence>
<evidence type="ECO:0000256" key="7">
    <source>
        <dbReference type="ARBA" id="ARBA00022801"/>
    </source>
</evidence>
<accession>A0A927EXW5</accession>
<evidence type="ECO:0000313" key="15">
    <source>
        <dbReference type="EMBL" id="MBD3930787.1"/>
    </source>
</evidence>
<evidence type="ECO:0000256" key="2">
    <source>
        <dbReference type="ARBA" id="ARBA00004651"/>
    </source>
</evidence>
<dbReference type="InterPro" id="IPR001915">
    <property type="entry name" value="Peptidase_M48"/>
</dbReference>
<keyword evidence="3" id="KW-1003">Cell membrane</keyword>
<evidence type="ECO:0000256" key="6">
    <source>
        <dbReference type="ARBA" id="ARBA00022723"/>
    </source>
</evidence>
<evidence type="ECO:0000256" key="5">
    <source>
        <dbReference type="ARBA" id="ARBA00022692"/>
    </source>
</evidence>
<dbReference type="Gene3D" id="3.30.2010.10">
    <property type="entry name" value="Metalloproteases ('zincins'), catalytic domain"/>
    <property type="match status" value="1"/>
</dbReference>
<dbReference type="CDD" id="cd07328">
    <property type="entry name" value="M48_Ste24p_like"/>
    <property type="match status" value="1"/>
</dbReference>
<keyword evidence="5 13" id="KW-0812">Transmembrane</keyword>
<evidence type="ECO:0000256" key="4">
    <source>
        <dbReference type="ARBA" id="ARBA00022670"/>
    </source>
</evidence>
<comment type="caution">
    <text evidence="15">The sequence shown here is derived from an EMBL/GenBank/DDBJ whole genome shotgun (WGS) entry which is preliminary data.</text>
</comment>
<sequence>MTAAWRGALALALVAGFYALSWGLVLGYGALALGVLWWTVDGPGPLTSPMPLFAVAFGLPGVLAVLRGLLAGGRVPEPAPGTVRLSRAQAPKLWDAVAELAERVGAPEPTEIRLSPDVSASVSEDTRFGLRVSSRRLEIGLPLLAGLRADEVRAVLCHELGHYARRHTRFGATVYRGSVALHTARSGIVAAAVRNPVVAMYSGIQYRVLGAYGWLYDAVSLAVRRRQEFEADAAAAAVAGPAAMASALTAVPVLEAAWGDFRQRFLDPMAARGRVPDDPVRAFTAMLTDTEYGEALEEWRREQPERDRSRLDSHPPTPARLRALRLRSGAAPGAVADPRPGRVLLEGGALEGGLSDALRRALPTPTDHRTVVQPWEEWLDDAVELQAIGAVEDLRGALALLGSAPLPTVDGVLGLLEAGRGEELAGALSATDWGTARWGAPGSSQRAVAVLVGQALVTAGRAAWSVRWASPGVLVPFDEEAREAHALAAAAVTDPAAAARLRFLLVVCGVNTGVALTRTGEVSRLRVPRPARERGRRPAREVGRRVNVGGIVVALALLGVFGWSQLEPERDPVRPLPATSVDPFRPDRTTSPLPVPSGVRPYPPLPVPGVSRSPDCGVRELPVGGRCLPYEAVLPSSRLTPVATPPFTP</sequence>
<dbReference type="Proteomes" id="UP000632289">
    <property type="component" value="Unassembled WGS sequence"/>
</dbReference>
<dbReference type="GO" id="GO:0006508">
    <property type="term" value="P:proteolysis"/>
    <property type="evidence" value="ECO:0007669"/>
    <property type="project" value="UniProtKB-KW"/>
</dbReference>
<dbReference type="PANTHER" id="PTHR43221:SF1">
    <property type="entry name" value="PROTEASE HTPX"/>
    <property type="match status" value="1"/>
</dbReference>
<organism evidence="15 16">
    <name type="scientific">Streptomyces chumphonensis</name>
    <dbReference type="NCBI Taxonomy" id="1214925"/>
    <lineage>
        <taxon>Bacteria</taxon>
        <taxon>Bacillati</taxon>
        <taxon>Actinomycetota</taxon>
        <taxon>Actinomycetes</taxon>
        <taxon>Kitasatosporales</taxon>
        <taxon>Streptomycetaceae</taxon>
        <taxon>Streptomyces</taxon>
    </lineage>
</organism>
<feature type="region of interest" description="Disordered" evidence="12">
    <location>
        <begin position="298"/>
        <end position="318"/>
    </location>
</feature>
<keyword evidence="6" id="KW-0479">Metal-binding</keyword>
<name>A0A927EXW5_9ACTN</name>
<evidence type="ECO:0000256" key="13">
    <source>
        <dbReference type="SAM" id="Phobius"/>
    </source>
</evidence>
<feature type="transmembrane region" description="Helical" evidence="13">
    <location>
        <begin position="7"/>
        <end position="38"/>
    </location>
</feature>
<dbReference type="AlphaFoldDB" id="A0A927EXW5"/>
<comment type="subcellular location">
    <subcellularLocation>
        <location evidence="2">Cell membrane</location>
        <topology evidence="2">Multi-pass membrane protein</topology>
    </subcellularLocation>
</comment>
<evidence type="ECO:0000256" key="8">
    <source>
        <dbReference type="ARBA" id="ARBA00022833"/>
    </source>
</evidence>
<keyword evidence="11 13" id="KW-0472">Membrane</keyword>
<evidence type="ECO:0000256" key="10">
    <source>
        <dbReference type="ARBA" id="ARBA00023049"/>
    </source>
</evidence>
<evidence type="ECO:0000256" key="3">
    <source>
        <dbReference type="ARBA" id="ARBA00022475"/>
    </source>
</evidence>
<evidence type="ECO:0000313" key="16">
    <source>
        <dbReference type="Proteomes" id="UP000632289"/>
    </source>
</evidence>
<feature type="compositionally biased region" description="Basic and acidic residues" evidence="12">
    <location>
        <begin position="298"/>
        <end position="313"/>
    </location>
</feature>
<dbReference type="GO" id="GO:0046872">
    <property type="term" value="F:metal ion binding"/>
    <property type="evidence" value="ECO:0007669"/>
    <property type="project" value="UniProtKB-KW"/>
</dbReference>
<dbReference type="PANTHER" id="PTHR43221">
    <property type="entry name" value="PROTEASE HTPX"/>
    <property type="match status" value="1"/>
</dbReference>
<keyword evidence="7" id="KW-0378">Hydrolase</keyword>
<dbReference type="GO" id="GO:0004222">
    <property type="term" value="F:metalloendopeptidase activity"/>
    <property type="evidence" value="ECO:0007669"/>
    <property type="project" value="InterPro"/>
</dbReference>
<evidence type="ECO:0000256" key="12">
    <source>
        <dbReference type="SAM" id="MobiDB-lite"/>
    </source>
</evidence>
<keyword evidence="16" id="KW-1185">Reference proteome</keyword>
<dbReference type="GO" id="GO:0005886">
    <property type="term" value="C:plasma membrane"/>
    <property type="evidence" value="ECO:0007669"/>
    <property type="project" value="UniProtKB-SubCell"/>
</dbReference>
<dbReference type="EMBL" id="JACXYU010000001">
    <property type="protein sequence ID" value="MBD3930787.1"/>
    <property type="molecule type" value="Genomic_DNA"/>
</dbReference>